<sequence length="82" mass="8669">MARVEQHLPSALLTQPLIEAVLAQLPTAARASQRWQAERLLLEMGFIVDEIGQTASTLSGGQHTRLLLGPRANITAGPAASG</sequence>
<proteinExistence type="predicted"/>
<name>A0A485CT89_KLUCR</name>
<evidence type="ECO:0000313" key="1">
    <source>
        <dbReference type="EMBL" id="VFS87697.1"/>
    </source>
</evidence>
<reference evidence="1 2" key="1">
    <citation type="submission" date="2019-03" db="EMBL/GenBank/DDBJ databases">
        <authorList>
            <consortium name="Pathogen Informatics"/>
        </authorList>
    </citation>
    <scope>NUCLEOTIDE SEQUENCE [LARGE SCALE GENOMIC DNA]</scope>
    <source>
        <strain evidence="1 2">NCTC12993</strain>
    </source>
</reference>
<protein>
    <submittedName>
        <fullName evidence="1">Uncharacterized protein</fullName>
    </submittedName>
</protein>
<dbReference type="AlphaFoldDB" id="A0A485CT89"/>
<evidence type="ECO:0000313" key="2">
    <source>
        <dbReference type="Proteomes" id="UP000401081"/>
    </source>
</evidence>
<organism evidence="1 2">
    <name type="scientific">Kluyvera cryocrescens</name>
    <name type="common">Kluyvera citrophila</name>
    <dbReference type="NCBI Taxonomy" id="580"/>
    <lineage>
        <taxon>Bacteria</taxon>
        <taxon>Pseudomonadati</taxon>
        <taxon>Pseudomonadota</taxon>
        <taxon>Gammaproteobacteria</taxon>
        <taxon>Enterobacterales</taxon>
        <taxon>Enterobacteriaceae</taxon>
        <taxon>Kluyvera</taxon>
    </lineage>
</organism>
<keyword evidence="2" id="KW-1185">Reference proteome</keyword>
<gene>
    <name evidence="1" type="ORF">NCTC12993_06980</name>
</gene>
<accession>A0A485CT89</accession>
<dbReference type="EMBL" id="CAADJD010000028">
    <property type="protein sequence ID" value="VFS87697.1"/>
    <property type="molecule type" value="Genomic_DNA"/>
</dbReference>
<dbReference type="Proteomes" id="UP000401081">
    <property type="component" value="Unassembled WGS sequence"/>
</dbReference>